<gene>
    <name evidence="4" type="ORF">EDF62_2636</name>
</gene>
<evidence type="ECO:0000256" key="2">
    <source>
        <dbReference type="SAM" id="Phobius"/>
    </source>
</evidence>
<dbReference type="AlphaFoldDB" id="A0A4R6RVF6"/>
<sequence>MNAHTKRRAGRRWAALSAAAVILAPVLGFGGATTALALAPAAGEGLTAMTTASTPSSGTLEWGVRTSIRNYLEQNGHTEGSVAAYDGATYAKGDPAASFPVTGGTVDPAAGTASLSFGGTFEMLGFGESWLHFTDLRLEVAGSTASLTVDLIESYNIKTRTDDLVISTFAVPSGGLAIADGQLNLTTERGKFSKSVAEEHLPSYGGPTYAAPNDYTDPITLALKFGETTPATGPYGTSTGTAYADTTAKITVTPGYAVNAEDTTTLTVTGTGFDPGTAQAPSNIYVGLGTMTDQSKPEKWRRSAGGSSGPLGLADFTYGSTRLVMSHYAEDAAVADGVIDANGTWTLQLEVPGKNVPSFFGGEIDCVVNNCGMFSFGAHGAIKAVNEAYAPVFFDGQDSSTWPDRDGDGGTPPVVKPPVVKPPVVTPPVVVPPTGEKDCTPNGSSSTKNAAGAVLEVSPAKCLGDTKQTVTVTGTGYPTSRDGATFGGVYVLFGWVDQSNAKWAPSAGGSSGATYTYANDGIPAGTFQKMINFPGNTTGEGMPTMDSKGNWTLEMPIEASRFVSAQGKQIDCYEMTCGIITIGAHGNALAGGEAFTPVYFTGDAKDTGTKTPPTGGTTGPVANPNLQPTGGATPLATGAGAPTAGATGPLAKTGEEAMRGLVLWGVLLLSASVFTFATIRARRSHSVAPGA</sequence>
<keyword evidence="2" id="KW-1133">Transmembrane helix</keyword>
<evidence type="ECO:0000313" key="4">
    <source>
        <dbReference type="EMBL" id="TDP90979.1"/>
    </source>
</evidence>
<dbReference type="EMBL" id="SNYA01000006">
    <property type="protein sequence ID" value="TDP90979.1"/>
    <property type="molecule type" value="Genomic_DNA"/>
</dbReference>
<accession>A0A4R6RVF6</accession>
<feature type="transmembrane region" description="Helical" evidence="2">
    <location>
        <begin position="661"/>
        <end position="679"/>
    </location>
</feature>
<dbReference type="OrthoDB" id="4984910at2"/>
<evidence type="ECO:0000313" key="5">
    <source>
        <dbReference type="Proteomes" id="UP000295601"/>
    </source>
</evidence>
<dbReference type="Gene3D" id="2.60.40.230">
    <property type="entry name" value="Neocarzinostatin-like"/>
    <property type="match status" value="2"/>
</dbReference>
<evidence type="ECO:0000256" key="1">
    <source>
        <dbReference type="SAM" id="MobiDB-lite"/>
    </source>
</evidence>
<protein>
    <submittedName>
        <fullName evidence="4">Htaa protein</fullName>
    </submittedName>
</protein>
<feature type="region of interest" description="Disordered" evidence="1">
    <location>
        <begin position="399"/>
        <end position="447"/>
    </location>
</feature>
<keyword evidence="2" id="KW-0472">Membrane</keyword>
<dbReference type="RefSeq" id="WP_133617322.1">
    <property type="nucleotide sequence ID" value="NZ_SNYA01000006.1"/>
</dbReference>
<dbReference type="InterPro" id="IPR007331">
    <property type="entry name" value="Htaa"/>
</dbReference>
<name>A0A4R6RVF6_9MICO</name>
<reference evidence="4 5" key="1">
    <citation type="submission" date="2019-03" db="EMBL/GenBank/DDBJ databases">
        <title>Genomic analyses of the natural microbiome of Caenorhabditis elegans.</title>
        <authorList>
            <person name="Samuel B."/>
        </authorList>
    </citation>
    <scope>NUCLEOTIDE SEQUENCE [LARGE SCALE GENOMIC DNA]</scope>
    <source>
        <strain evidence="4 5">JUb18</strain>
    </source>
</reference>
<feature type="region of interest" description="Disordered" evidence="1">
    <location>
        <begin position="605"/>
        <end position="647"/>
    </location>
</feature>
<feature type="domain" description="Htaa" evidence="3">
    <location>
        <begin position="57"/>
        <end position="194"/>
    </location>
</feature>
<keyword evidence="5" id="KW-1185">Reference proteome</keyword>
<feature type="compositionally biased region" description="Pro residues" evidence="1">
    <location>
        <begin position="414"/>
        <end position="431"/>
    </location>
</feature>
<evidence type="ECO:0000259" key="3">
    <source>
        <dbReference type="Pfam" id="PF04213"/>
    </source>
</evidence>
<proteinExistence type="predicted"/>
<comment type="caution">
    <text evidence="4">The sequence shown here is derived from an EMBL/GenBank/DDBJ whole genome shotgun (WGS) entry which is preliminary data.</text>
</comment>
<dbReference type="Pfam" id="PF04213">
    <property type="entry name" value="HtaA"/>
    <property type="match status" value="1"/>
</dbReference>
<organism evidence="4 5">
    <name type="scientific">Leucobacter luti</name>
    <dbReference type="NCBI Taxonomy" id="340320"/>
    <lineage>
        <taxon>Bacteria</taxon>
        <taxon>Bacillati</taxon>
        <taxon>Actinomycetota</taxon>
        <taxon>Actinomycetes</taxon>
        <taxon>Micrococcales</taxon>
        <taxon>Microbacteriaceae</taxon>
        <taxon>Leucobacter</taxon>
    </lineage>
</organism>
<dbReference type="Proteomes" id="UP000295601">
    <property type="component" value="Unassembled WGS sequence"/>
</dbReference>
<keyword evidence="2" id="KW-0812">Transmembrane</keyword>
<feature type="compositionally biased region" description="Low complexity" evidence="1">
    <location>
        <begin position="628"/>
        <end position="647"/>
    </location>
</feature>